<dbReference type="InterPro" id="IPR013096">
    <property type="entry name" value="Cupin_2"/>
</dbReference>
<dbReference type="PANTHER" id="PTHR35848">
    <property type="entry name" value="OXALATE-BINDING PROTEIN"/>
    <property type="match status" value="1"/>
</dbReference>
<evidence type="ECO:0000256" key="1">
    <source>
        <dbReference type="ARBA" id="ARBA00022723"/>
    </source>
</evidence>
<dbReference type="Proteomes" id="UP001499895">
    <property type="component" value="Unassembled WGS sequence"/>
</dbReference>
<name>A0ABN0ZRL5_9ACTN</name>
<protein>
    <recommendedName>
        <fullName evidence="2">Cupin type-2 domain-containing protein</fullName>
    </recommendedName>
</protein>
<feature type="domain" description="Cupin type-2" evidence="2">
    <location>
        <begin position="151"/>
        <end position="210"/>
    </location>
</feature>
<dbReference type="InterPro" id="IPR051610">
    <property type="entry name" value="GPI/OXD"/>
</dbReference>
<dbReference type="InterPro" id="IPR014710">
    <property type="entry name" value="RmlC-like_jellyroll"/>
</dbReference>
<comment type="caution">
    <text evidence="3">The sequence shown here is derived from an EMBL/GenBank/DDBJ whole genome shotgun (WGS) entry which is preliminary data.</text>
</comment>
<dbReference type="SUPFAM" id="SSF51182">
    <property type="entry name" value="RmlC-like cupins"/>
    <property type="match status" value="1"/>
</dbReference>
<keyword evidence="1" id="KW-0479">Metal-binding</keyword>
<keyword evidence="4" id="KW-1185">Reference proteome</keyword>
<organism evidence="3 4">
    <name type="scientific">Streptomyces stramineus</name>
    <dbReference type="NCBI Taxonomy" id="173861"/>
    <lineage>
        <taxon>Bacteria</taxon>
        <taxon>Bacillati</taxon>
        <taxon>Actinomycetota</taxon>
        <taxon>Actinomycetes</taxon>
        <taxon>Kitasatosporales</taxon>
        <taxon>Streptomycetaceae</taxon>
        <taxon>Streptomyces</taxon>
    </lineage>
</organism>
<evidence type="ECO:0000313" key="3">
    <source>
        <dbReference type="EMBL" id="GAA0456581.1"/>
    </source>
</evidence>
<accession>A0ABN0ZRL5</accession>
<dbReference type="EMBL" id="BAAAHB010000014">
    <property type="protein sequence ID" value="GAA0456581.1"/>
    <property type="molecule type" value="Genomic_DNA"/>
</dbReference>
<dbReference type="Pfam" id="PF07883">
    <property type="entry name" value="Cupin_2"/>
    <property type="match status" value="1"/>
</dbReference>
<evidence type="ECO:0000259" key="2">
    <source>
        <dbReference type="Pfam" id="PF07883"/>
    </source>
</evidence>
<gene>
    <name evidence="3" type="ORF">GCM10009544_19050</name>
</gene>
<dbReference type="CDD" id="cd02208">
    <property type="entry name" value="cupin_RmlC-like"/>
    <property type="match status" value="1"/>
</dbReference>
<evidence type="ECO:0000313" key="4">
    <source>
        <dbReference type="Proteomes" id="UP001499895"/>
    </source>
</evidence>
<sequence length="239" mass="25854">MATAVGPHLGAHIVRLDVVRIPAGTRWAPEDAAAEENVIVVFAGGGHATSGDEKSDVRRSDAVYAPTGDPYTLTADASGELTAYVWRTTLRPERTPGTAPRRFSNLWRTETQLRGFNGTGEVAAADRTATMNFLFWPGTGTPQLCLHCGFMEPGEYFNVHVHPESEEAFIAFEGEGQLYLADRWYDAVPGDVLFAPPGVPHGTRHPQDDPSAARFATCGGPTPFDPVLYQRAGVSTEVR</sequence>
<dbReference type="RefSeq" id="WP_344088712.1">
    <property type="nucleotide sequence ID" value="NZ_BAAAHB010000014.1"/>
</dbReference>
<proteinExistence type="predicted"/>
<dbReference type="InterPro" id="IPR011051">
    <property type="entry name" value="RmlC_Cupin_sf"/>
</dbReference>
<dbReference type="PANTHER" id="PTHR35848:SF6">
    <property type="entry name" value="CUPIN TYPE-2 DOMAIN-CONTAINING PROTEIN"/>
    <property type="match status" value="1"/>
</dbReference>
<reference evidence="3 4" key="1">
    <citation type="journal article" date="2019" name="Int. J. Syst. Evol. Microbiol.">
        <title>The Global Catalogue of Microorganisms (GCM) 10K type strain sequencing project: providing services to taxonomists for standard genome sequencing and annotation.</title>
        <authorList>
            <consortium name="The Broad Institute Genomics Platform"/>
            <consortium name="The Broad Institute Genome Sequencing Center for Infectious Disease"/>
            <person name="Wu L."/>
            <person name="Ma J."/>
        </authorList>
    </citation>
    <scope>NUCLEOTIDE SEQUENCE [LARGE SCALE GENOMIC DNA]</scope>
    <source>
        <strain evidence="3 4">JCM 10649</strain>
    </source>
</reference>
<dbReference type="Gene3D" id="2.60.120.10">
    <property type="entry name" value="Jelly Rolls"/>
    <property type="match status" value="1"/>
</dbReference>